<dbReference type="PANTHER" id="PTHR33730">
    <property type="entry name" value="OS05G0542732 PROTEIN-RELATED"/>
    <property type="match status" value="1"/>
</dbReference>
<dbReference type="PANTHER" id="PTHR33730:SF16">
    <property type="entry name" value="OS01G0174100 PROTEIN"/>
    <property type="match status" value="1"/>
</dbReference>
<feature type="region of interest" description="Disordered" evidence="1">
    <location>
        <begin position="165"/>
        <end position="191"/>
    </location>
</feature>
<dbReference type="AlphaFoldDB" id="A0A426ZG98"/>
<reference evidence="2 3" key="1">
    <citation type="journal article" date="2014" name="Agronomy (Basel)">
        <title>A Draft Genome Sequence for Ensete ventricosum, the Drought-Tolerant Tree Against Hunger.</title>
        <authorList>
            <person name="Harrison J."/>
            <person name="Moore K.A."/>
            <person name="Paszkiewicz K."/>
            <person name="Jones T."/>
            <person name="Grant M."/>
            <person name="Ambacheew D."/>
            <person name="Muzemil S."/>
            <person name="Studholme D.J."/>
        </authorList>
    </citation>
    <scope>NUCLEOTIDE SEQUENCE [LARGE SCALE GENOMIC DNA]</scope>
</reference>
<dbReference type="EMBL" id="AMZH03006770">
    <property type="protein sequence ID" value="RRT62993.1"/>
    <property type="molecule type" value="Genomic_DNA"/>
</dbReference>
<sequence>MGVIDVPRNFYPEKHEEHLGSDGLVMEVEIDSHLLHGLSESQHTSLMQHVRTSTQLGQPCPRNAICVHGHQTYRNQYCLMTPLADRADDAASLASGFFVVAAQYEGQKWPRRSLRLQLTRRSNEGVPHRHVNRHSNTIRRSIMSTRSGSSGLVWDERLFSGDLTQMKKKEEEEEEEEEEEGGAAEFSELRHSKSVGSIGVLGRSHSTGGGRGFRAGAVLPAVDPPSPQVPRCVCCGFLGKHGSAKPRRR</sequence>
<evidence type="ECO:0000256" key="1">
    <source>
        <dbReference type="SAM" id="MobiDB-lite"/>
    </source>
</evidence>
<proteinExistence type="predicted"/>
<name>A0A426ZG98_ENSVE</name>
<protein>
    <submittedName>
        <fullName evidence="2">Uncharacterized protein</fullName>
    </submittedName>
</protein>
<evidence type="ECO:0000313" key="3">
    <source>
        <dbReference type="Proteomes" id="UP000287651"/>
    </source>
</evidence>
<dbReference type="Pfam" id="PF15697">
    <property type="entry name" value="DUF4666"/>
    <property type="match status" value="1"/>
</dbReference>
<evidence type="ECO:0000313" key="2">
    <source>
        <dbReference type="EMBL" id="RRT62993.1"/>
    </source>
</evidence>
<organism evidence="2 3">
    <name type="scientific">Ensete ventricosum</name>
    <name type="common">Abyssinian banana</name>
    <name type="synonym">Musa ensete</name>
    <dbReference type="NCBI Taxonomy" id="4639"/>
    <lineage>
        <taxon>Eukaryota</taxon>
        <taxon>Viridiplantae</taxon>
        <taxon>Streptophyta</taxon>
        <taxon>Embryophyta</taxon>
        <taxon>Tracheophyta</taxon>
        <taxon>Spermatophyta</taxon>
        <taxon>Magnoliopsida</taxon>
        <taxon>Liliopsida</taxon>
        <taxon>Zingiberales</taxon>
        <taxon>Musaceae</taxon>
        <taxon>Ensete</taxon>
    </lineage>
</organism>
<dbReference type="Proteomes" id="UP000287651">
    <property type="component" value="Unassembled WGS sequence"/>
</dbReference>
<feature type="compositionally biased region" description="Acidic residues" evidence="1">
    <location>
        <begin position="171"/>
        <end position="182"/>
    </location>
</feature>
<comment type="caution">
    <text evidence="2">The sequence shown here is derived from an EMBL/GenBank/DDBJ whole genome shotgun (WGS) entry which is preliminary data.</text>
</comment>
<accession>A0A426ZG98</accession>
<dbReference type="InterPro" id="IPR031421">
    <property type="entry name" value="DUF4666"/>
</dbReference>
<gene>
    <name evidence="2" type="ORF">B296_00021844</name>
</gene>